<keyword evidence="1" id="KW-1133">Transmembrane helix</keyword>
<accession>A0A6A5ZUD4</accession>
<dbReference type="EMBL" id="ML977310">
    <property type="protein sequence ID" value="KAF2122685.1"/>
    <property type="molecule type" value="Genomic_DNA"/>
</dbReference>
<dbReference type="AlphaFoldDB" id="A0A6A5ZUD4"/>
<proteinExistence type="predicted"/>
<gene>
    <name evidence="2" type="ORF">BDV96DRAFT_639257</name>
</gene>
<feature type="transmembrane region" description="Helical" evidence="1">
    <location>
        <begin position="138"/>
        <end position="159"/>
    </location>
</feature>
<evidence type="ECO:0000313" key="3">
    <source>
        <dbReference type="Proteomes" id="UP000799770"/>
    </source>
</evidence>
<protein>
    <submittedName>
        <fullName evidence="2">Uncharacterized protein</fullName>
    </submittedName>
</protein>
<evidence type="ECO:0000256" key="1">
    <source>
        <dbReference type="SAM" id="Phobius"/>
    </source>
</evidence>
<reference evidence="2" key="1">
    <citation type="journal article" date="2020" name="Stud. Mycol.">
        <title>101 Dothideomycetes genomes: a test case for predicting lifestyles and emergence of pathogens.</title>
        <authorList>
            <person name="Haridas S."/>
            <person name="Albert R."/>
            <person name="Binder M."/>
            <person name="Bloem J."/>
            <person name="Labutti K."/>
            <person name="Salamov A."/>
            <person name="Andreopoulos B."/>
            <person name="Baker S."/>
            <person name="Barry K."/>
            <person name="Bills G."/>
            <person name="Bluhm B."/>
            <person name="Cannon C."/>
            <person name="Castanera R."/>
            <person name="Culley D."/>
            <person name="Daum C."/>
            <person name="Ezra D."/>
            <person name="Gonzalez J."/>
            <person name="Henrissat B."/>
            <person name="Kuo A."/>
            <person name="Liang C."/>
            <person name="Lipzen A."/>
            <person name="Lutzoni F."/>
            <person name="Magnuson J."/>
            <person name="Mondo S."/>
            <person name="Nolan M."/>
            <person name="Ohm R."/>
            <person name="Pangilinan J."/>
            <person name="Park H.-J."/>
            <person name="Ramirez L."/>
            <person name="Alfaro M."/>
            <person name="Sun H."/>
            <person name="Tritt A."/>
            <person name="Yoshinaga Y."/>
            <person name="Zwiers L.-H."/>
            <person name="Turgeon B."/>
            <person name="Goodwin S."/>
            <person name="Spatafora J."/>
            <person name="Crous P."/>
            <person name="Grigoriev I."/>
        </authorList>
    </citation>
    <scope>NUCLEOTIDE SEQUENCE</scope>
    <source>
        <strain evidence="2">CBS 627.86</strain>
    </source>
</reference>
<keyword evidence="1" id="KW-0472">Membrane</keyword>
<evidence type="ECO:0000313" key="2">
    <source>
        <dbReference type="EMBL" id="KAF2122685.1"/>
    </source>
</evidence>
<sequence>MALAPALVGSFLSAAYAGLGGLAGISSMLSIRPPDICEKLLGVSFPIQLQYPRFDTVKIYASVNILYPFTVKKEEIHPVVSRGGEIKTLQLSGKQHTDTLLYGIEIPETCVRSSHFGDIVDAHEQKMASERFKSNRNLVTAFLVAEIIFLAMTLACFWVSKIILRCENTTFESFAKIHANWSKAITTPYDQRIEHLEQKIARLKANNSGHLLMETRDDLNCLDLAVMELIKRLESHGTTLMDISRLLGCDDGNLSHLIARLCCFGGADIVSTLECILKEIGYVENNSSHIIGSVATRLSKLEGRQFASHLENLGTGLRVSSLETDRAASKARIVALETKGQSNV</sequence>
<keyword evidence="1" id="KW-0812">Transmembrane</keyword>
<organism evidence="2 3">
    <name type="scientific">Lophiotrema nucula</name>
    <dbReference type="NCBI Taxonomy" id="690887"/>
    <lineage>
        <taxon>Eukaryota</taxon>
        <taxon>Fungi</taxon>
        <taxon>Dikarya</taxon>
        <taxon>Ascomycota</taxon>
        <taxon>Pezizomycotina</taxon>
        <taxon>Dothideomycetes</taxon>
        <taxon>Pleosporomycetidae</taxon>
        <taxon>Pleosporales</taxon>
        <taxon>Lophiotremataceae</taxon>
        <taxon>Lophiotrema</taxon>
    </lineage>
</organism>
<name>A0A6A5ZUD4_9PLEO</name>
<keyword evidence="3" id="KW-1185">Reference proteome</keyword>
<dbReference type="Proteomes" id="UP000799770">
    <property type="component" value="Unassembled WGS sequence"/>
</dbReference>